<evidence type="ECO:0000313" key="3">
    <source>
        <dbReference type="Proteomes" id="UP000002497"/>
    </source>
</evidence>
<reference evidence="3" key="2">
    <citation type="submission" date="2010-03" db="EMBL/GenBank/DDBJ databases">
        <title>The genome sequence of Coccidioides posadasii strain Silveira.</title>
        <authorList>
            <consortium name="The Broad Institute Genome Sequencing Center for Infectious Disease"/>
            <person name="Neafsey D."/>
            <person name="Orbach M."/>
            <person name="Henn M.R."/>
            <person name="Cole G.T."/>
            <person name="Galgiani J."/>
            <person name="Gardner M.J."/>
            <person name="Kirkland T.N."/>
            <person name="Taylor J.W."/>
            <person name="Young S.K."/>
            <person name="Zeng Q."/>
            <person name="Koehrsen M."/>
            <person name="Alvarado L."/>
            <person name="Berlin A."/>
            <person name="Borenstein D."/>
            <person name="Chapman S.B."/>
            <person name="Chen Z."/>
            <person name="Engels R."/>
            <person name="Freedman E."/>
            <person name="Gellesch M."/>
            <person name="Goldberg J."/>
            <person name="Griggs A."/>
            <person name="Gujja S."/>
            <person name="Heilman E."/>
            <person name="Heiman D."/>
            <person name="Howarth C."/>
            <person name="Jen D."/>
            <person name="Larson L."/>
            <person name="Mehta T."/>
            <person name="Neiman D."/>
            <person name="Park D."/>
            <person name="Pearson M."/>
            <person name="Richards J."/>
            <person name="Roberts A."/>
            <person name="Saif S."/>
            <person name="Shea T."/>
            <person name="Shenoy N."/>
            <person name="Sisk P."/>
            <person name="Stolte C."/>
            <person name="Sykes S."/>
            <person name="Walk T."/>
            <person name="White J."/>
            <person name="Yandava C."/>
            <person name="Haas B."/>
            <person name="Nusbaum C."/>
            <person name="Birren B."/>
        </authorList>
    </citation>
    <scope>NUCLEOTIDE SEQUENCE [LARGE SCALE GENOMIC DNA]</scope>
    <source>
        <strain evidence="3">RMSCC 757 / Silveira</strain>
    </source>
</reference>
<feature type="region of interest" description="Disordered" evidence="1">
    <location>
        <begin position="42"/>
        <end position="89"/>
    </location>
</feature>
<evidence type="ECO:0000313" key="2">
    <source>
        <dbReference type="EMBL" id="EFW20228.1"/>
    </source>
</evidence>
<name>E9CZX5_COCPS</name>
<dbReference type="VEuPathDB" id="FungiDB:CPSG_03403"/>
<organism evidence="3">
    <name type="scientific">Coccidioides posadasii (strain RMSCC 757 / Silveira)</name>
    <name type="common">Valley fever fungus</name>
    <dbReference type="NCBI Taxonomy" id="443226"/>
    <lineage>
        <taxon>Eukaryota</taxon>
        <taxon>Fungi</taxon>
        <taxon>Dikarya</taxon>
        <taxon>Ascomycota</taxon>
        <taxon>Pezizomycotina</taxon>
        <taxon>Eurotiomycetes</taxon>
        <taxon>Eurotiomycetidae</taxon>
        <taxon>Onygenales</taxon>
        <taxon>Onygenaceae</taxon>
        <taxon>Coccidioides</taxon>
    </lineage>
</organism>
<feature type="compositionally biased region" description="Basic and acidic residues" evidence="1">
    <location>
        <begin position="66"/>
        <end position="75"/>
    </location>
</feature>
<reference evidence="3" key="1">
    <citation type="journal article" date="2010" name="Genome Res.">
        <title>Population genomic sequencing of Coccidioides fungi reveals recent hybridization and transposon control.</title>
        <authorList>
            <person name="Neafsey D.E."/>
            <person name="Barker B.M."/>
            <person name="Sharpton T.J."/>
            <person name="Stajich J.E."/>
            <person name="Park D.J."/>
            <person name="Whiston E."/>
            <person name="Hung C.-Y."/>
            <person name="McMahan C."/>
            <person name="White J."/>
            <person name="Sykes S."/>
            <person name="Heiman D."/>
            <person name="Young S."/>
            <person name="Zeng Q."/>
            <person name="Abouelleil A."/>
            <person name="Aftuck L."/>
            <person name="Bessette D."/>
            <person name="Brown A."/>
            <person name="FitzGerald M."/>
            <person name="Lui A."/>
            <person name="Macdonald J.P."/>
            <person name="Priest M."/>
            <person name="Orbach M.J."/>
            <person name="Galgiani J.N."/>
            <person name="Kirkland T.N."/>
            <person name="Cole G.T."/>
            <person name="Birren B.W."/>
            <person name="Henn M.R."/>
            <person name="Taylor J.W."/>
            <person name="Rounsley S.D."/>
        </authorList>
    </citation>
    <scope>NUCLEOTIDE SEQUENCE [LARGE SCALE GENOMIC DNA]</scope>
    <source>
        <strain evidence="3">RMSCC 757 / Silveira</strain>
    </source>
</reference>
<gene>
    <name evidence="2" type="ORF">CPSG_03403</name>
</gene>
<keyword evidence="3" id="KW-1185">Reference proteome</keyword>
<proteinExistence type="predicted"/>
<dbReference type="VEuPathDB" id="FungiDB:D8B26_003344"/>
<dbReference type="EMBL" id="GL636489">
    <property type="protein sequence ID" value="EFW20228.1"/>
    <property type="molecule type" value="Genomic_DNA"/>
</dbReference>
<evidence type="ECO:0000256" key="1">
    <source>
        <dbReference type="SAM" id="MobiDB-lite"/>
    </source>
</evidence>
<sequence length="190" mass="20449">MIFMLRGAVKGTMLKRAHLGCCLVCSVGGARTLDDGAFAESLGTIPNPPAHRRKLPRPTPGSSPDECQRESESRAESTTVNHGWHPPSASRPGMMSFLDRVCGEWKIPSGFGEALLSLFLFRPPGSHFSSHRPPQKPSSKMGQDLGPYAVPARSFDIDPQAWPYTTGNGGLSGGICKGSEPQTRENWGFG</sequence>
<dbReference type="Proteomes" id="UP000002497">
    <property type="component" value="Unassembled WGS sequence"/>
</dbReference>
<dbReference type="AlphaFoldDB" id="E9CZX5"/>
<dbReference type="HOGENOM" id="CLU_1427856_0_0_1"/>
<protein>
    <submittedName>
        <fullName evidence="2">Predicted protein</fullName>
    </submittedName>
</protein>
<accession>E9CZX5</accession>